<dbReference type="STRING" id="1192034.CAP_2656"/>
<dbReference type="Proteomes" id="UP000019678">
    <property type="component" value="Unassembled WGS sequence"/>
</dbReference>
<dbReference type="Pfam" id="PF08786">
    <property type="entry name" value="DcrB"/>
    <property type="match status" value="1"/>
</dbReference>
<name>A0A017TIX0_9BACT</name>
<keyword evidence="2" id="KW-1185">Reference proteome</keyword>
<protein>
    <recommendedName>
        <fullName evidence="3">DUF1795 domain-containing protein</fullName>
    </recommendedName>
</protein>
<proteinExistence type="predicted"/>
<dbReference type="SUPFAM" id="SSF55724">
    <property type="entry name" value="Mog1p/PsbP-like"/>
    <property type="match status" value="1"/>
</dbReference>
<gene>
    <name evidence="1" type="ORF">CAP_2656</name>
</gene>
<accession>A0A017TIX0</accession>
<sequence length="140" mass="16171">MSIYYMNEAAFDLPEGFVDRTVNYLEGRSPQGTPVALLVQREPFPEGKTLRQATTAHVNDAKKRLRAYTVLFEREVQVSEVPAIDLGVRWRDEKGMVYTRQVHLVLDRTHTIVAGETPFEEREYCDTYVDHVLASLRLRD</sequence>
<dbReference type="OrthoDB" id="5517957at2"/>
<dbReference type="AlphaFoldDB" id="A0A017TIX0"/>
<organism evidence="1 2">
    <name type="scientific">Chondromyces apiculatus DSM 436</name>
    <dbReference type="NCBI Taxonomy" id="1192034"/>
    <lineage>
        <taxon>Bacteria</taxon>
        <taxon>Pseudomonadati</taxon>
        <taxon>Myxococcota</taxon>
        <taxon>Polyangia</taxon>
        <taxon>Polyangiales</taxon>
        <taxon>Polyangiaceae</taxon>
        <taxon>Chondromyces</taxon>
    </lineage>
</organism>
<reference evidence="1 2" key="1">
    <citation type="submission" date="2013-05" db="EMBL/GenBank/DDBJ databases">
        <title>Genome assembly of Chondromyces apiculatus DSM 436.</title>
        <authorList>
            <person name="Sharma G."/>
            <person name="Khatri I."/>
            <person name="Kaur C."/>
            <person name="Mayilraj S."/>
            <person name="Subramanian S."/>
        </authorList>
    </citation>
    <scope>NUCLEOTIDE SEQUENCE [LARGE SCALE GENOMIC DNA]</scope>
    <source>
        <strain evidence="1 2">DSM 436</strain>
    </source>
</reference>
<evidence type="ECO:0000313" key="1">
    <source>
        <dbReference type="EMBL" id="EYF08795.1"/>
    </source>
</evidence>
<dbReference type="InterPro" id="IPR016123">
    <property type="entry name" value="Mog1/PsbP_a/b/a-sand"/>
</dbReference>
<evidence type="ECO:0008006" key="3">
    <source>
        <dbReference type="Google" id="ProtNLM"/>
    </source>
</evidence>
<dbReference type="InterPro" id="IPR014894">
    <property type="entry name" value="DcrB/EagT6"/>
</dbReference>
<dbReference type="EMBL" id="ASRX01000002">
    <property type="protein sequence ID" value="EYF08795.1"/>
    <property type="molecule type" value="Genomic_DNA"/>
</dbReference>
<comment type="caution">
    <text evidence="1">The sequence shown here is derived from an EMBL/GenBank/DDBJ whole genome shotgun (WGS) entry which is preliminary data.</text>
</comment>
<evidence type="ECO:0000313" key="2">
    <source>
        <dbReference type="Proteomes" id="UP000019678"/>
    </source>
</evidence>
<dbReference type="Gene3D" id="3.40.1000.10">
    <property type="entry name" value="Mog1/PsbP, alpha/beta/alpha sandwich"/>
    <property type="match status" value="1"/>
</dbReference>